<sequence>MATTGKADDGPTIGIDLGTTYSCVGVWQNDAVHIIPNDQGNRTTPSYVAFTDSDRFIGDAAKDQVTWNPLNTVFDAKRLIGRRFSDATVKSDMKLWPFKVIAGTGDKPMIVVNYKNEEKHFTAEEISSMVLIKMRQTAEAYLGCTVKRAVVTVPAYFNDSQRQATKDAGVIAGLDVIRIINEPTAAALAYGLDMGLGGIVDDDVDEKDVLIFDLGGGTFDVSLLTIDSSVFDVKATAGDTHLGGEDFDNRMVNHFVEEFKRKHKKDISGNPRALRRLRNACEKAKRTLSSTKQTTIAIDSLYEGVDLYTTITRDKFEELNMDLFSKCMETVDKCLNDAEMDNGSVHDVVLVGGSTRIPKVQSLLQGFFNGKKLCKSINPDEAVAYGATIQAAKLSFEDNKEIKDLVLLDVTPLSLGVETAGGVMTVLIPNNCTIPARKEQIFSTFSDNQPGVSIKVYEGERSRSMENNLLGKFELCGIPLAPRGVPKINVCFQIDANGILDVSAEDKTTGKKNKITITNDKGRLSKEEIEKMVQEAKKSEDEEHKKVNAKYALENVMQEAEKYDSTKDSPYLRLEGQVEHHTCHQVTLPTPSLHPFPSGNFGYYFNSTKKASQKIIEALKDDKYYVIGLHGKKGSGKTSLVKAETNEYEKIFHRVIYPTVSNNQDAKSIQEGIASSLNVHFERDDNDGMRAMKIITALERKDRTILVILDNFPTKSQPQALGIPFNSKQCKVLLITRDEADCVLMRCDHSISVDPLSNEEALTLLQKLSGVNSQSVLFDVAREVASKCNGLPGFIEKVATSLKNKSLENWKESLVSLSHLTARYQIFISFRGADTRHVFTNPLHYALCKKGFMTFKDDESLEGGVPIEKLLDDIEESRFAIVILSKNYADSDWCLKELVKILECKDKESKNQLVLPIFYEVPPTDVRHVRNSYADAMAKHVNKGKDSYIVTTWKKALYDICTLTGFEKPHDWTRDQFIDKIVNFACDHRHRLHIQSMYMN</sequence>
<evidence type="ECO:0000313" key="2">
    <source>
        <dbReference type="Proteomes" id="UP001177021"/>
    </source>
</evidence>
<evidence type="ECO:0000313" key="1">
    <source>
        <dbReference type="EMBL" id="CAJ2633931.1"/>
    </source>
</evidence>
<reference evidence="1" key="1">
    <citation type="submission" date="2023-10" db="EMBL/GenBank/DDBJ databases">
        <authorList>
            <person name="Rodriguez Cubillos JULIANA M."/>
            <person name="De Vega J."/>
        </authorList>
    </citation>
    <scope>NUCLEOTIDE SEQUENCE</scope>
</reference>
<accession>A0ACB0IPR8</accession>
<gene>
    <name evidence="1" type="ORF">MILVUS5_LOCUS4950</name>
</gene>
<keyword evidence="2" id="KW-1185">Reference proteome</keyword>
<dbReference type="Proteomes" id="UP001177021">
    <property type="component" value="Unassembled WGS sequence"/>
</dbReference>
<comment type="caution">
    <text evidence="1">The sequence shown here is derived from an EMBL/GenBank/DDBJ whole genome shotgun (WGS) entry which is preliminary data.</text>
</comment>
<protein>
    <submittedName>
        <fullName evidence="1">Uncharacterized protein</fullName>
    </submittedName>
</protein>
<proteinExistence type="predicted"/>
<organism evidence="1 2">
    <name type="scientific">Trifolium pratense</name>
    <name type="common">Red clover</name>
    <dbReference type="NCBI Taxonomy" id="57577"/>
    <lineage>
        <taxon>Eukaryota</taxon>
        <taxon>Viridiplantae</taxon>
        <taxon>Streptophyta</taxon>
        <taxon>Embryophyta</taxon>
        <taxon>Tracheophyta</taxon>
        <taxon>Spermatophyta</taxon>
        <taxon>Magnoliopsida</taxon>
        <taxon>eudicotyledons</taxon>
        <taxon>Gunneridae</taxon>
        <taxon>Pentapetalae</taxon>
        <taxon>rosids</taxon>
        <taxon>fabids</taxon>
        <taxon>Fabales</taxon>
        <taxon>Fabaceae</taxon>
        <taxon>Papilionoideae</taxon>
        <taxon>50 kb inversion clade</taxon>
        <taxon>NPAAA clade</taxon>
        <taxon>Hologalegina</taxon>
        <taxon>IRL clade</taxon>
        <taxon>Trifolieae</taxon>
        <taxon>Trifolium</taxon>
    </lineage>
</organism>
<name>A0ACB0IPR8_TRIPR</name>
<dbReference type="EMBL" id="CASHSV030000002">
    <property type="protein sequence ID" value="CAJ2633931.1"/>
    <property type="molecule type" value="Genomic_DNA"/>
</dbReference>